<evidence type="ECO:0000256" key="2">
    <source>
        <dbReference type="ARBA" id="ARBA00007758"/>
    </source>
</evidence>
<evidence type="ECO:0000256" key="4">
    <source>
        <dbReference type="ARBA" id="ARBA00023157"/>
    </source>
</evidence>
<dbReference type="Pfam" id="PF08534">
    <property type="entry name" value="Redoxin"/>
    <property type="match status" value="1"/>
</dbReference>
<dbReference type="GO" id="GO:0015036">
    <property type="term" value="F:disulfide oxidoreductase activity"/>
    <property type="evidence" value="ECO:0007669"/>
    <property type="project" value="InterPro"/>
</dbReference>
<keyword evidence="5" id="KW-0676">Redox-active center</keyword>
<dbReference type="InterPro" id="IPR013740">
    <property type="entry name" value="Redoxin"/>
</dbReference>
<protein>
    <submittedName>
        <fullName evidence="7">DsbE family thiol:disulfide interchange protein</fullName>
    </submittedName>
</protein>
<dbReference type="Proteomes" id="UP000439780">
    <property type="component" value="Unassembled WGS sequence"/>
</dbReference>
<organism evidence="7 8">
    <name type="scientific">Qipengyuania algicida</name>
    <dbReference type="NCBI Taxonomy" id="1836209"/>
    <lineage>
        <taxon>Bacteria</taxon>
        <taxon>Pseudomonadati</taxon>
        <taxon>Pseudomonadota</taxon>
        <taxon>Alphaproteobacteria</taxon>
        <taxon>Sphingomonadales</taxon>
        <taxon>Erythrobacteraceae</taxon>
        <taxon>Qipengyuania</taxon>
    </lineage>
</organism>
<dbReference type="OrthoDB" id="9799347at2"/>
<dbReference type="PROSITE" id="PS00194">
    <property type="entry name" value="THIOREDOXIN_1"/>
    <property type="match status" value="1"/>
</dbReference>
<evidence type="ECO:0000313" key="7">
    <source>
        <dbReference type="EMBL" id="MXP27311.1"/>
    </source>
</evidence>
<dbReference type="GO" id="GO:0017004">
    <property type="term" value="P:cytochrome complex assembly"/>
    <property type="evidence" value="ECO:0007669"/>
    <property type="project" value="UniProtKB-KW"/>
</dbReference>
<dbReference type="PANTHER" id="PTHR42852:SF6">
    <property type="entry name" value="THIOL:DISULFIDE INTERCHANGE PROTEIN DSBE"/>
    <property type="match status" value="1"/>
</dbReference>
<dbReference type="PANTHER" id="PTHR42852">
    <property type="entry name" value="THIOL:DISULFIDE INTERCHANGE PROTEIN DSBE"/>
    <property type="match status" value="1"/>
</dbReference>
<evidence type="ECO:0000313" key="8">
    <source>
        <dbReference type="Proteomes" id="UP000439780"/>
    </source>
</evidence>
<reference evidence="7 8" key="1">
    <citation type="submission" date="2019-12" db="EMBL/GenBank/DDBJ databases">
        <title>Genomic-based taxomic classification of the family Erythrobacteraceae.</title>
        <authorList>
            <person name="Xu L."/>
        </authorList>
    </citation>
    <scope>NUCLEOTIDE SEQUENCE [LARGE SCALE GENOMIC DNA]</scope>
    <source>
        <strain evidence="7 8">KEMB 9005-328</strain>
    </source>
</reference>
<dbReference type="AlphaFoldDB" id="A0A845AEC4"/>
<dbReference type="InterPro" id="IPR013766">
    <property type="entry name" value="Thioredoxin_domain"/>
</dbReference>
<evidence type="ECO:0000256" key="5">
    <source>
        <dbReference type="ARBA" id="ARBA00023284"/>
    </source>
</evidence>
<feature type="domain" description="Thioredoxin" evidence="6">
    <location>
        <begin position="35"/>
        <end position="173"/>
    </location>
</feature>
<dbReference type="PROSITE" id="PS51352">
    <property type="entry name" value="THIOREDOXIN_2"/>
    <property type="match status" value="1"/>
</dbReference>
<evidence type="ECO:0000256" key="1">
    <source>
        <dbReference type="ARBA" id="ARBA00004196"/>
    </source>
</evidence>
<dbReference type="SUPFAM" id="SSF52833">
    <property type="entry name" value="Thioredoxin-like"/>
    <property type="match status" value="1"/>
</dbReference>
<evidence type="ECO:0000256" key="3">
    <source>
        <dbReference type="ARBA" id="ARBA00022748"/>
    </source>
</evidence>
<dbReference type="EMBL" id="WTYA01000001">
    <property type="protein sequence ID" value="MXP27311.1"/>
    <property type="molecule type" value="Genomic_DNA"/>
</dbReference>
<keyword evidence="3" id="KW-0201">Cytochrome c-type biogenesis</keyword>
<dbReference type="GO" id="GO:0030288">
    <property type="term" value="C:outer membrane-bounded periplasmic space"/>
    <property type="evidence" value="ECO:0007669"/>
    <property type="project" value="InterPro"/>
</dbReference>
<name>A0A845AEC4_9SPHN</name>
<evidence type="ECO:0000259" key="6">
    <source>
        <dbReference type="PROSITE" id="PS51352"/>
    </source>
</evidence>
<comment type="similarity">
    <text evidence="2">Belongs to the thioredoxin family. DsbE subfamily.</text>
</comment>
<dbReference type="Gene3D" id="3.40.30.10">
    <property type="entry name" value="Glutaredoxin"/>
    <property type="match status" value="1"/>
</dbReference>
<sequence>MTRWRLWIPLLLFAGFIGLAAYLLPQPKDDFVHSRMIGKAMPFFQLPQALPDKPTVTSAIFADGKPRLLNIFASWCVPCAAEAPQLQQLRQAGATIVGVDIRDRSEDLTRFLAQNGDPYQAIGADDVSRVQFLLGSSGVPETFVIDGHGVITYQHIGDIRADDVPMLLAKLREAGA</sequence>
<gene>
    <name evidence="7" type="ORF">GRI58_00550</name>
</gene>
<keyword evidence="8" id="KW-1185">Reference proteome</keyword>
<dbReference type="InterPro" id="IPR017937">
    <property type="entry name" value="Thioredoxin_CS"/>
</dbReference>
<dbReference type="NCBIfam" id="TIGR00385">
    <property type="entry name" value="dsbE"/>
    <property type="match status" value="1"/>
</dbReference>
<dbReference type="InterPro" id="IPR036249">
    <property type="entry name" value="Thioredoxin-like_sf"/>
</dbReference>
<accession>A0A845AEC4</accession>
<dbReference type="InterPro" id="IPR050553">
    <property type="entry name" value="Thioredoxin_ResA/DsbE_sf"/>
</dbReference>
<comment type="caution">
    <text evidence="7">The sequence shown here is derived from an EMBL/GenBank/DDBJ whole genome shotgun (WGS) entry which is preliminary data.</text>
</comment>
<proteinExistence type="inferred from homology"/>
<dbReference type="RefSeq" id="WP_160751614.1">
    <property type="nucleotide sequence ID" value="NZ_WTYA01000001.1"/>
</dbReference>
<comment type="subcellular location">
    <subcellularLocation>
        <location evidence="1">Cell envelope</location>
    </subcellularLocation>
</comment>
<dbReference type="InterPro" id="IPR004799">
    <property type="entry name" value="Periplasmic_diS_OxRdtase_DsbE"/>
</dbReference>
<keyword evidence="4" id="KW-1015">Disulfide bond</keyword>